<organism evidence="2 3">
    <name type="scientific">Candidatus Desantisbacteria bacterium CG23_combo_of_CG06-09_8_20_14_all_40_23</name>
    <dbReference type="NCBI Taxonomy" id="1974550"/>
    <lineage>
        <taxon>Bacteria</taxon>
        <taxon>Candidatus Desantisiibacteriota</taxon>
    </lineage>
</organism>
<feature type="domain" description="DUF6398" evidence="1">
    <location>
        <begin position="8"/>
        <end position="112"/>
    </location>
</feature>
<protein>
    <recommendedName>
        <fullName evidence="1">DUF6398 domain-containing protein</fullName>
    </recommendedName>
</protein>
<evidence type="ECO:0000259" key="1">
    <source>
        <dbReference type="Pfam" id="PF19935"/>
    </source>
</evidence>
<accession>A0A2H0AA09</accession>
<dbReference type="InterPro" id="IPR045651">
    <property type="entry name" value="DUF6398"/>
</dbReference>
<dbReference type="AlphaFoldDB" id="A0A2H0AA09"/>
<sequence length="159" mass="17904">MQSVFDDIVALTDKFCKENLNEEYAQLAYKVTAALCRKRPSPLIQVHTNTWACGIIYALGFVNFLFDKNNEPYLSAADLCEGFGVSKSVGFTKSKAVRNALGMTQLDINWCLPSLMDNNPMAWMLSINSLVVDVRTMPREIQELAYQKGLIPYIPENNL</sequence>
<dbReference type="EMBL" id="PCSH01000019">
    <property type="protein sequence ID" value="PIP42223.1"/>
    <property type="molecule type" value="Genomic_DNA"/>
</dbReference>
<gene>
    <name evidence="2" type="ORF">COX18_01010</name>
</gene>
<dbReference type="Pfam" id="PF19935">
    <property type="entry name" value="DUF6398"/>
    <property type="match status" value="1"/>
</dbReference>
<evidence type="ECO:0000313" key="3">
    <source>
        <dbReference type="Proteomes" id="UP000231067"/>
    </source>
</evidence>
<dbReference type="Proteomes" id="UP000231067">
    <property type="component" value="Unassembled WGS sequence"/>
</dbReference>
<evidence type="ECO:0000313" key="2">
    <source>
        <dbReference type="EMBL" id="PIP42223.1"/>
    </source>
</evidence>
<name>A0A2H0AA09_9BACT</name>
<comment type="caution">
    <text evidence="2">The sequence shown here is derived from an EMBL/GenBank/DDBJ whole genome shotgun (WGS) entry which is preliminary data.</text>
</comment>
<proteinExistence type="predicted"/>
<reference evidence="2 3" key="1">
    <citation type="submission" date="2017-09" db="EMBL/GenBank/DDBJ databases">
        <title>Depth-based differentiation of microbial function through sediment-hosted aquifers and enrichment of novel symbionts in the deep terrestrial subsurface.</title>
        <authorList>
            <person name="Probst A.J."/>
            <person name="Ladd B."/>
            <person name="Jarett J.K."/>
            <person name="Geller-Mcgrath D.E."/>
            <person name="Sieber C.M."/>
            <person name="Emerson J.B."/>
            <person name="Anantharaman K."/>
            <person name="Thomas B.C."/>
            <person name="Malmstrom R."/>
            <person name="Stieglmeier M."/>
            <person name="Klingl A."/>
            <person name="Woyke T."/>
            <person name="Ryan C.M."/>
            <person name="Banfield J.F."/>
        </authorList>
    </citation>
    <scope>NUCLEOTIDE SEQUENCE [LARGE SCALE GENOMIC DNA]</scope>
    <source>
        <strain evidence="2">CG23_combo_of_CG06-09_8_20_14_all_40_23</strain>
    </source>
</reference>